<dbReference type="RefSeq" id="XP_015656307.1">
    <property type="nucleotide sequence ID" value="XM_015805014.1"/>
</dbReference>
<feature type="region of interest" description="Disordered" evidence="1">
    <location>
        <begin position="55"/>
        <end position="78"/>
    </location>
</feature>
<feature type="region of interest" description="Disordered" evidence="1">
    <location>
        <begin position="530"/>
        <end position="555"/>
    </location>
</feature>
<sequence length="618" mass="67817">MLRSRCALCGVQRGVAPHVFLTGSSARWLRASRVLLSAASTPPGVHPALARRAVENKAPSAKHRQKTPTTPEEPLSRPRTHENVFAHQATAALNSLFARPHSSASTAPLDGAAETIDVAESCAAAAEAAVQKTVATTTAAVRDAAPHDEAAPELLVSHGEEELLEDRALQALDMTNPEAYATTTSTHDAPAAATEGEEGQRSAPIPRQKLQAAEGNTATPLHSPNMQDGSRVAAKEALPNLQRPVNLQGALYFGEMASMLQEAAHDRHFVSPVWSTQEAFEAIGSAVEVPDAEGVVLPISSAQQICVFNLEQTSLADRFRVATALELRKYVHDRKRSSAARPSPCRPLTIAGSPLSRERANALANSPTFFHWQEQCPYWVSINDLRVLDAAVRPEMEDQYIMMPRFGVSPSGSRETDGGCSSSSSSSFAADSRTLRRSEVDEEDRMYNLLQLHDDEGRFSRPFGHSAEKLSRCYGIRGTRYSPATTWLMWEYCQRYHFPLSSGRIVMLTAERIQNMGGTVIQEARYPLPQESKAQSHADEEARSNTAAEDGDGVVPPPFTMLIHGEVVTLYNALQTDIPNAIFQYVERQLEDRFKFSFAKMDNNFFRPEHEAAGQRKY</sequence>
<feature type="region of interest" description="Disordered" evidence="1">
    <location>
        <begin position="407"/>
        <end position="439"/>
    </location>
</feature>
<feature type="domain" description="Trypanosoma Tc-38 (p38) protein" evidence="2">
    <location>
        <begin position="247"/>
        <end position="316"/>
    </location>
</feature>
<dbReference type="InterPro" id="IPR045399">
    <property type="entry name" value="Tc-38"/>
</dbReference>
<dbReference type="Proteomes" id="UP000037923">
    <property type="component" value="Unassembled WGS sequence"/>
</dbReference>
<dbReference type="OMA" id="VQTKRYP"/>
<feature type="region of interest" description="Disordered" evidence="1">
    <location>
        <begin position="182"/>
        <end position="205"/>
    </location>
</feature>
<evidence type="ECO:0000313" key="3">
    <source>
        <dbReference type="EMBL" id="KPA77868.1"/>
    </source>
</evidence>
<organism evidence="3 4">
    <name type="scientific">Leptomonas pyrrhocoris</name>
    <name type="common">Firebug parasite</name>
    <dbReference type="NCBI Taxonomy" id="157538"/>
    <lineage>
        <taxon>Eukaryota</taxon>
        <taxon>Discoba</taxon>
        <taxon>Euglenozoa</taxon>
        <taxon>Kinetoplastea</taxon>
        <taxon>Metakinetoplastina</taxon>
        <taxon>Trypanosomatida</taxon>
        <taxon>Trypanosomatidae</taxon>
        <taxon>Leishmaniinae</taxon>
        <taxon>Leptomonas</taxon>
    </lineage>
</organism>
<protein>
    <recommendedName>
        <fullName evidence="2">Trypanosoma Tc-38 (p38) protein domain-containing protein</fullName>
    </recommendedName>
</protein>
<name>A0A0N0DTR4_LEPPY</name>
<gene>
    <name evidence="3" type="ORF">ABB37_06665</name>
</gene>
<feature type="compositionally biased region" description="Basic and acidic residues" evidence="1">
    <location>
        <begin position="534"/>
        <end position="543"/>
    </location>
</feature>
<dbReference type="Pfam" id="PF20054">
    <property type="entry name" value="Tc-38"/>
    <property type="match status" value="1"/>
</dbReference>
<dbReference type="OrthoDB" id="266271at2759"/>
<evidence type="ECO:0000256" key="1">
    <source>
        <dbReference type="SAM" id="MobiDB-lite"/>
    </source>
</evidence>
<reference evidence="3 4" key="1">
    <citation type="submission" date="2015-07" db="EMBL/GenBank/DDBJ databases">
        <title>High-quality genome of monoxenous trypanosomatid Leptomonas pyrrhocoris.</title>
        <authorList>
            <person name="Flegontov P."/>
            <person name="Butenko A."/>
            <person name="Firsov S."/>
            <person name="Vlcek C."/>
            <person name="Logacheva M.D."/>
            <person name="Field M."/>
            <person name="Filatov D."/>
            <person name="Flegontova O."/>
            <person name="Gerasimov E."/>
            <person name="Jackson A.P."/>
            <person name="Kelly S."/>
            <person name="Opperdoes F."/>
            <person name="O'Reilly A."/>
            <person name="Votypka J."/>
            <person name="Yurchenko V."/>
            <person name="Lukes J."/>
        </authorList>
    </citation>
    <scope>NUCLEOTIDE SEQUENCE [LARGE SCALE GENOMIC DNA]</scope>
    <source>
        <strain evidence="3">H10</strain>
    </source>
</reference>
<dbReference type="AlphaFoldDB" id="A0A0N0DTR4"/>
<comment type="caution">
    <text evidence="3">The sequence shown here is derived from an EMBL/GenBank/DDBJ whole genome shotgun (WGS) entry which is preliminary data.</text>
</comment>
<accession>A0A0N0DTR4</accession>
<dbReference type="GeneID" id="26906951"/>
<evidence type="ECO:0000259" key="2">
    <source>
        <dbReference type="Pfam" id="PF20054"/>
    </source>
</evidence>
<dbReference type="VEuPathDB" id="TriTrypDB:LpyrH10_15_0750"/>
<evidence type="ECO:0000313" key="4">
    <source>
        <dbReference type="Proteomes" id="UP000037923"/>
    </source>
</evidence>
<proteinExistence type="predicted"/>
<keyword evidence="4" id="KW-1185">Reference proteome</keyword>
<dbReference type="EMBL" id="LGTL01000015">
    <property type="protein sequence ID" value="KPA77868.1"/>
    <property type="molecule type" value="Genomic_DNA"/>
</dbReference>